<dbReference type="PANTHER" id="PTHR34137">
    <property type="entry name" value="EXODEOXYRIBONUCLEASE 7 SMALL SUBUNIT"/>
    <property type="match status" value="1"/>
</dbReference>
<dbReference type="PANTHER" id="PTHR34137:SF1">
    <property type="entry name" value="EXODEOXYRIBONUCLEASE 7 SMALL SUBUNIT"/>
    <property type="match status" value="1"/>
</dbReference>
<dbReference type="PIRSF" id="PIRSF006488">
    <property type="entry name" value="Exonuc_VII_S"/>
    <property type="match status" value="1"/>
</dbReference>
<dbReference type="Proteomes" id="UP001055185">
    <property type="component" value="Unassembled WGS sequence"/>
</dbReference>
<comment type="subunit">
    <text evidence="6">Heterooligomer composed of large and small subunits.</text>
</comment>
<reference evidence="7" key="1">
    <citation type="journal article" date="2022" name="Int. J. Syst. Evol. Microbiol.">
        <title>Genome-based, phenotypic and chemotaxonomic classification of Faecalibacterium strains: proposal of three novel species Faecalibacterium duncaniae sp. nov., Faecalibacterium hattorii sp. nov. and Faecalibacterium gallinarum sp. nov. .</title>
        <authorList>
            <person name="Sakamoto M."/>
            <person name="Sakurai N."/>
            <person name="Tanno H."/>
            <person name="Iino T."/>
            <person name="Ohkuma M."/>
            <person name="Endo A."/>
        </authorList>
    </citation>
    <scope>NUCLEOTIDE SEQUENCE</scope>
    <source>
        <strain evidence="7">JCM 17207</strain>
    </source>
</reference>
<comment type="catalytic activity">
    <reaction evidence="6">
        <text>Exonucleolytic cleavage in either 5'- to 3'- or 3'- to 5'-direction to yield nucleoside 5'-phosphates.</text>
        <dbReference type="EC" id="3.1.11.6"/>
    </reaction>
</comment>
<comment type="similarity">
    <text evidence="1 6">Belongs to the XseB family.</text>
</comment>
<keyword evidence="5 6" id="KW-0269">Exonuclease</keyword>
<dbReference type="GO" id="GO:0005829">
    <property type="term" value="C:cytosol"/>
    <property type="evidence" value="ECO:0007669"/>
    <property type="project" value="TreeGrafter"/>
</dbReference>
<evidence type="ECO:0000256" key="1">
    <source>
        <dbReference type="ARBA" id="ARBA00009998"/>
    </source>
</evidence>
<dbReference type="GO" id="GO:0009318">
    <property type="term" value="C:exodeoxyribonuclease VII complex"/>
    <property type="evidence" value="ECO:0007669"/>
    <property type="project" value="UniProtKB-UniRule"/>
</dbReference>
<dbReference type="SUPFAM" id="SSF116842">
    <property type="entry name" value="XseB-like"/>
    <property type="match status" value="1"/>
</dbReference>
<organism evidence="7 8">
    <name type="scientific">Faecalibacterium gallinarum</name>
    <dbReference type="NCBI Taxonomy" id="2903556"/>
    <lineage>
        <taxon>Bacteria</taxon>
        <taxon>Bacillati</taxon>
        <taxon>Bacillota</taxon>
        <taxon>Clostridia</taxon>
        <taxon>Eubacteriales</taxon>
        <taxon>Oscillospiraceae</taxon>
        <taxon>Faecalibacterium</taxon>
    </lineage>
</organism>
<accession>A0AA37IX81</accession>
<sequence>MKAPKTFEEGMTRLEEILARMQSEETSLADSVKLYAEAAKLVEYCRTALDKAALQMDEIDLQLSAAGREPEQPEETEA</sequence>
<proteinExistence type="inferred from homology"/>
<keyword evidence="2 6" id="KW-0963">Cytoplasm</keyword>
<dbReference type="Pfam" id="PF02609">
    <property type="entry name" value="Exonuc_VII_S"/>
    <property type="match status" value="1"/>
</dbReference>
<comment type="function">
    <text evidence="6">Bidirectionally degrades single-stranded DNA into large acid-insoluble oligonucleotides, which are then degraded further into small acid-soluble oligonucleotides.</text>
</comment>
<comment type="subcellular location">
    <subcellularLocation>
        <location evidence="6">Cytoplasm</location>
    </subcellularLocation>
</comment>
<dbReference type="EMBL" id="BQKV01000018">
    <property type="protein sequence ID" value="GJN63739.1"/>
    <property type="molecule type" value="Genomic_DNA"/>
</dbReference>
<evidence type="ECO:0000313" key="7">
    <source>
        <dbReference type="EMBL" id="GJN63739.1"/>
    </source>
</evidence>
<name>A0AA37IX81_9FIRM</name>
<keyword evidence="4 6" id="KW-0378">Hydrolase</keyword>
<gene>
    <name evidence="6" type="primary">xseB</name>
    <name evidence="7" type="ORF">JCM17207_03640</name>
</gene>
<evidence type="ECO:0000256" key="5">
    <source>
        <dbReference type="ARBA" id="ARBA00022839"/>
    </source>
</evidence>
<comment type="caution">
    <text evidence="7">The sequence shown here is derived from an EMBL/GenBank/DDBJ whole genome shotgun (WGS) entry which is preliminary data.</text>
</comment>
<dbReference type="NCBIfam" id="TIGR01280">
    <property type="entry name" value="xseB"/>
    <property type="match status" value="1"/>
</dbReference>
<dbReference type="InterPro" id="IPR003761">
    <property type="entry name" value="Exonuc_VII_S"/>
</dbReference>
<evidence type="ECO:0000256" key="2">
    <source>
        <dbReference type="ARBA" id="ARBA00022490"/>
    </source>
</evidence>
<dbReference type="Gene3D" id="1.10.287.1040">
    <property type="entry name" value="Exonuclease VII, small subunit"/>
    <property type="match status" value="1"/>
</dbReference>
<dbReference type="RefSeq" id="WP_238315927.1">
    <property type="nucleotide sequence ID" value="NZ_BQKV01000018.1"/>
</dbReference>
<dbReference type="GO" id="GO:0006308">
    <property type="term" value="P:DNA catabolic process"/>
    <property type="evidence" value="ECO:0007669"/>
    <property type="project" value="UniProtKB-UniRule"/>
</dbReference>
<evidence type="ECO:0000256" key="4">
    <source>
        <dbReference type="ARBA" id="ARBA00022801"/>
    </source>
</evidence>
<protein>
    <recommendedName>
        <fullName evidence="6">Exodeoxyribonuclease 7 small subunit</fullName>
        <ecNumber evidence="6">3.1.11.6</ecNumber>
    </recommendedName>
    <alternativeName>
        <fullName evidence="6">Exodeoxyribonuclease VII small subunit</fullName>
        <shortName evidence="6">Exonuclease VII small subunit</shortName>
    </alternativeName>
</protein>
<evidence type="ECO:0000256" key="6">
    <source>
        <dbReference type="HAMAP-Rule" id="MF_00337"/>
    </source>
</evidence>
<dbReference type="AlphaFoldDB" id="A0AA37IX81"/>
<dbReference type="InterPro" id="IPR037004">
    <property type="entry name" value="Exonuc_VII_ssu_sf"/>
</dbReference>
<keyword evidence="8" id="KW-1185">Reference proteome</keyword>
<dbReference type="EC" id="3.1.11.6" evidence="6"/>
<dbReference type="HAMAP" id="MF_00337">
    <property type="entry name" value="Exonuc_7_S"/>
    <property type="match status" value="1"/>
</dbReference>
<dbReference type="GO" id="GO:0008855">
    <property type="term" value="F:exodeoxyribonuclease VII activity"/>
    <property type="evidence" value="ECO:0007669"/>
    <property type="project" value="UniProtKB-UniRule"/>
</dbReference>
<keyword evidence="3 6" id="KW-0540">Nuclease</keyword>
<evidence type="ECO:0000313" key="8">
    <source>
        <dbReference type="Proteomes" id="UP001055185"/>
    </source>
</evidence>
<evidence type="ECO:0000256" key="3">
    <source>
        <dbReference type="ARBA" id="ARBA00022722"/>
    </source>
</evidence>